<organism evidence="2 3">
    <name type="scientific">Gordonia aquimaris</name>
    <dbReference type="NCBI Taxonomy" id="2984863"/>
    <lineage>
        <taxon>Bacteria</taxon>
        <taxon>Bacillati</taxon>
        <taxon>Actinomycetota</taxon>
        <taxon>Actinomycetes</taxon>
        <taxon>Mycobacteriales</taxon>
        <taxon>Gordoniaceae</taxon>
        <taxon>Gordonia</taxon>
    </lineage>
</organism>
<protein>
    <submittedName>
        <fullName evidence="2">Uncharacterized protein</fullName>
    </submittedName>
</protein>
<dbReference type="Proteomes" id="UP001143347">
    <property type="component" value="Unassembled WGS sequence"/>
</dbReference>
<gene>
    <name evidence="2" type="ORF">OSB52_16065</name>
</gene>
<feature type="compositionally biased region" description="Basic residues" evidence="1">
    <location>
        <begin position="1"/>
        <end position="12"/>
    </location>
</feature>
<reference evidence="2" key="1">
    <citation type="submission" date="2022-10" db="EMBL/GenBank/DDBJ databases">
        <title>WGS of marine actinomycetes from Thailand.</title>
        <authorList>
            <person name="Thawai C."/>
        </authorList>
    </citation>
    <scope>NUCLEOTIDE SEQUENCE</scope>
    <source>
        <strain evidence="2">SW21</strain>
    </source>
</reference>
<dbReference type="RefSeq" id="WP_266062686.1">
    <property type="nucleotide sequence ID" value="NZ_JAPKFM010000017.1"/>
</dbReference>
<dbReference type="AlphaFoldDB" id="A0A9X3D8I2"/>
<dbReference type="EMBL" id="JAPKFM010000017">
    <property type="protein sequence ID" value="MCX2965602.1"/>
    <property type="molecule type" value="Genomic_DNA"/>
</dbReference>
<evidence type="ECO:0000313" key="3">
    <source>
        <dbReference type="Proteomes" id="UP001143347"/>
    </source>
</evidence>
<comment type="caution">
    <text evidence="2">The sequence shown here is derived from an EMBL/GenBank/DDBJ whole genome shotgun (WGS) entry which is preliminary data.</text>
</comment>
<proteinExistence type="predicted"/>
<name>A0A9X3D8I2_9ACTN</name>
<feature type="region of interest" description="Disordered" evidence="1">
    <location>
        <begin position="1"/>
        <end position="20"/>
    </location>
</feature>
<evidence type="ECO:0000313" key="2">
    <source>
        <dbReference type="EMBL" id="MCX2965602.1"/>
    </source>
</evidence>
<evidence type="ECO:0000256" key="1">
    <source>
        <dbReference type="SAM" id="MobiDB-lite"/>
    </source>
</evidence>
<sequence length="95" mass="10424">MSHRPRRAKRLSHSYGVTTSPREGRAQALDFIAAYCDGAVIDLGFDVDENTAVLLGGLAHYAHAYAQMMWPDLDDTARAAALRLSARQVRAKHTA</sequence>
<accession>A0A9X3D8I2</accession>
<keyword evidence="3" id="KW-1185">Reference proteome</keyword>